<keyword evidence="1" id="KW-0472">Membrane</keyword>
<gene>
    <name evidence="2" type="ORF">CLEI1391_LOCUS1779</name>
</gene>
<keyword evidence="1" id="KW-1133">Transmembrane helix</keyword>
<organism evidence="2">
    <name type="scientific">Chlamydomonas leiostraca</name>
    <dbReference type="NCBI Taxonomy" id="1034604"/>
    <lineage>
        <taxon>Eukaryota</taxon>
        <taxon>Viridiplantae</taxon>
        <taxon>Chlorophyta</taxon>
        <taxon>core chlorophytes</taxon>
        <taxon>Chlorophyceae</taxon>
        <taxon>CS clade</taxon>
        <taxon>Chlamydomonadales</taxon>
        <taxon>Chlamydomonadaceae</taxon>
        <taxon>Chlamydomonas</taxon>
    </lineage>
</organism>
<keyword evidence="1" id="KW-0812">Transmembrane</keyword>
<sequence length="166" mass="17176">MATMLRASARVGMRPALPSRKAIVVKASQESAVNRLALPVVTVCTAAMLAGAIMPEEALAAKSSGRVGGSSGFKSRRVESARPTSTTTVNNVVVGAPVMAPPLFSPFGGFGFGGFSIMPTFIMPIPFFGGLLQLFFLVTLVSVVFGVIRSLGAGKNKDKDGGWGDL</sequence>
<protein>
    <submittedName>
        <fullName evidence="2">Uncharacterized protein</fullName>
    </submittedName>
</protein>
<accession>A0A7S0WG54</accession>
<dbReference type="AlphaFoldDB" id="A0A7S0WG54"/>
<proteinExistence type="predicted"/>
<feature type="transmembrane region" description="Helical" evidence="1">
    <location>
        <begin position="125"/>
        <end position="148"/>
    </location>
</feature>
<name>A0A7S0WG54_9CHLO</name>
<reference evidence="2" key="1">
    <citation type="submission" date="2021-01" db="EMBL/GenBank/DDBJ databases">
        <authorList>
            <person name="Corre E."/>
            <person name="Pelletier E."/>
            <person name="Niang G."/>
            <person name="Scheremetjew M."/>
            <person name="Finn R."/>
            <person name="Kale V."/>
            <person name="Holt S."/>
            <person name="Cochrane G."/>
            <person name="Meng A."/>
            <person name="Brown T."/>
            <person name="Cohen L."/>
        </authorList>
    </citation>
    <scope>NUCLEOTIDE SEQUENCE</scope>
    <source>
        <strain evidence="2">SAG 11-49</strain>
    </source>
</reference>
<evidence type="ECO:0000256" key="1">
    <source>
        <dbReference type="SAM" id="Phobius"/>
    </source>
</evidence>
<dbReference type="EMBL" id="HBFB01003421">
    <property type="protein sequence ID" value="CAD8666127.1"/>
    <property type="molecule type" value="Transcribed_RNA"/>
</dbReference>
<evidence type="ECO:0000313" key="2">
    <source>
        <dbReference type="EMBL" id="CAD8666127.1"/>
    </source>
</evidence>